<dbReference type="EMBL" id="RZNH01000047">
    <property type="protein sequence ID" value="NOU61957.1"/>
    <property type="molecule type" value="Genomic_DNA"/>
</dbReference>
<evidence type="ECO:0000259" key="1">
    <source>
        <dbReference type="Pfam" id="PF02836"/>
    </source>
</evidence>
<dbReference type="PANTHER" id="PTHR42732:SF1">
    <property type="entry name" value="BETA-MANNOSIDASE"/>
    <property type="match status" value="1"/>
</dbReference>
<keyword evidence="3" id="KW-1185">Reference proteome</keyword>
<protein>
    <recommendedName>
        <fullName evidence="1">Glycoside hydrolase family 2 catalytic domain-containing protein</fullName>
    </recommendedName>
</protein>
<organism evidence="2 3">
    <name type="scientific">Marinifilum caeruleilacunae</name>
    <dbReference type="NCBI Taxonomy" id="2499076"/>
    <lineage>
        <taxon>Bacteria</taxon>
        <taxon>Pseudomonadati</taxon>
        <taxon>Bacteroidota</taxon>
        <taxon>Bacteroidia</taxon>
        <taxon>Marinilabiliales</taxon>
        <taxon>Marinifilaceae</taxon>
    </lineage>
</organism>
<dbReference type="PANTHER" id="PTHR42732">
    <property type="entry name" value="BETA-GALACTOSIDASE"/>
    <property type="match status" value="1"/>
</dbReference>
<dbReference type="Gene3D" id="3.20.20.80">
    <property type="entry name" value="Glycosidases"/>
    <property type="match status" value="1"/>
</dbReference>
<dbReference type="InterPro" id="IPR006103">
    <property type="entry name" value="Glyco_hydro_2_cat"/>
</dbReference>
<gene>
    <name evidence="2" type="ORF">ELS83_19340</name>
</gene>
<evidence type="ECO:0000313" key="3">
    <source>
        <dbReference type="Proteomes" id="UP000732105"/>
    </source>
</evidence>
<dbReference type="Proteomes" id="UP000732105">
    <property type="component" value="Unassembled WGS sequence"/>
</dbReference>
<dbReference type="RefSeq" id="WP_171597217.1">
    <property type="nucleotide sequence ID" value="NZ_RZNH01000047.1"/>
</dbReference>
<dbReference type="SUPFAM" id="SSF51445">
    <property type="entry name" value="(Trans)glycosidases"/>
    <property type="match status" value="1"/>
</dbReference>
<name>A0ABX1X0R5_9BACT</name>
<feature type="domain" description="Glycoside hydrolase family 2 catalytic" evidence="1">
    <location>
        <begin position="23"/>
        <end position="229"/>
    </location>
</feature>
<comment type="caution">
    <text evidence="2">The sequence shown here is derived from an EMBL/GenBank/DDBJ whole genome shotgun (WGS) entry which is preliminary data.</text>
</comment>
<evidence type="ECO:0000313" key="2">
    <source>
        <dbReference type="EMBL" id="NOU61957.1"/>
    </source>
</evidence>
<dbReference type="Pfam" id="PF02836">
    <property type="entry name" value="Glyco_hydro_2_C"/>
    <property type="match status" value="1"/>
</dbReference>
<proteinExistence type="predicted"/>
<sequence length="329" mass="37047">MNKCLCIALVLICFACGQRDNIVSISGRTIVLNDSAFLIKGICYHPVPKGSNERSFDRLEQDLALMNEAGINTIRFYSPVDDQAVLDQIHEAGIKIIVGFGYNQAGHFDMLSGSFADYIEKYKTHPAILFWELGNEYNYHPEWFDGDLRNWYLALNKAALKAKEIDVNHPVATAHGELPDSLARSICTDIDIWGMNVYRWDDPKDIFREWKAVSNQPMYLSEAGADSFMTISKNGYEQGENEKAQADATRQILKSTLENQEVCAGVAIFAFVDEFWKAGNPDAQDPGGWAPNSSGVPYDGAPNEEYWGIVDIERNKKEAYFVVKEQFVK</sequence>
<dbReference type="InterPro" id="IPR051913">
    <property type="entry name" value="GH2_Domain-Containing"/>
</dbReference>
<reference evidence="2 3" key="1">
    <citation type="submission" date="2018-12" db="EMBL/GenBank/DDBJ databases">
        <title>Marinifilum JC070 sp. nov., a marine bacterium isolated from Yongle Blue Hole in the South China Sea.</title>
        <authorList>
            <person name="Fu T."/>
        </authorList>
    </citation>
    <scope>NUCLEOTIDE SEQUENCE [LARGE SCALE GENOMIC DNA]</scope>
    <source>
        <strain evidence="2 3">JC070</strain>
    </source>
</reference>
<accession>A0ABX1X0R5</accession>
<dbReference type="InterPro" id="IPR017853">
    <property type="entry name" value="GH"/>
</dbReference>